<evidence type="ECO:0000259" key="1">
    <source>
        <dbReference type="PROSITE" id="PS50948"/>
    </source>
</evidence>
<evidence type="ECO:0000313" key="3">
    <source>
        <dbReference type="WBParaSite" id="ALUE_0002130101-mRNA-1"/>
    </source>
</evidence>
<dbReference type="GO" id="GO:0009653">
    <property type="term" value="P:anatomical structure morphogenesis"/>
    <property type="evidence" value="ECO:0007669"/>
    <property type="project" value="TreeGrafter"/>
</dbReference>
<proteinExistence type="predicted"/>
<dbReference type="PANTHER" id="PTHR47327">
    <property type="entry name" value="FI18240P1-RELATED"/>
    <property type="match status" value="1"/>
</dbReference>
<reference evidence="3" key="1">
    <citation type="submission" date="2017-02" db="UniProtKB">
        <authorList>
            <consortium name="WormBaseParasite"/>
        </authorList>
    </citation>
    <scope>IDENTIFICATION</scope>
</reference>
<dbReference type="SUPFAM" id="SSF57414">
    <property type="entry name" value="Hairpin loop containing domain-like"/>
    <property type="match status" value="1"/>
</dbReference>
<organism evidence="2 3">
    <name type="scientific">Ascaris lumbricoides</name>
    <name type="common">Giant roundworm</name>
    <dbReference type="NCBI Taxonomy" id="6252"/>
    <lineage>
        <taxon>Eukaryota</taxon>
        <taxon>Metazoa</taxon>
        <taxon>Ecdysozoa</taxon>
        <taxon>Nematoda</taxon>
        <taxon>Chromadorea</taxon>
        <taxon>Rhabditida</taxon>
        <taxon>Spirurina</taxon>
        <taxon>Ascaridomorpha</taxon>
        <taxon>Ascaridoidea</taxon>
        <taxon>Ascarididae</taxon>
        <taxon>Ascaris</taxon>
    </lineage>
</organism>
<evidence type="ECO:0000313" key="2">
    <source>
        <dbReference type="Proteomes" id="UP000036681"/>
    </source>
</evidence>
<dbReference type="PROSITE" id="PS50948">
    <property type="entry name" value="PAN"/>
    <property type="match status" value="1"/>
</dbReference>
<dbReference type="Pfam" id="PF00024">
    <property type="entry name" value="PAN_1"/>
    <property type="match status" value="1"/>
</dbReference>
<name>A0A0M3IRC3_ASCLU</name>
<dbReference type="PANTHER" id="PTHR47327:SF12">
    <property type="entry name" value="APPLE DOMAIN-CONTAINING PROTEIN"/>
    <property type="match status" value="1"/>
</dbReference>
<dbReference type="InterPro" id="IPR052774">
    <property type="entry name" value="Celegans_DevNeuronal_Protein"/>
</dbReference>
<keyword evidence="2" id="KW-1185">Reference proteome</keyword>
<accession>A0A0M3IRC3</accession>
<dbReference type="SMART" id="SM00473">
    <property type="entry name" value="PAN_AP"/>
    <property type="match status" value="1"/>
</dbReference>
<dbReference type="Gene3D" id="3.50.4.10">
    <property type="entry name" value="Hepatocyte Growth Factor"/>
    <property type="match status" value="1"/>
</dbReference>
<dbReference type="InterPro" id="IPR003609">
    <property type="entry name" value="Pan_app"/>
</dbReference>
<dbReference type="AlphaFoldDB" id="A0A0M3IRC3"/>
<protein>
    <submittedName>
        <fullName evidence="3">Apple domain-containing protein</fullName>
    </submittedName>
</protein>
<dbReference type="Proteomes" id="UP000036681">
    <property type="component" value="Unplaced"/>
</dbReference>
<feature type="domain" description="Apple" evidence="1">
    <location>
        <begin position="9"/>
        <end position="89"/>
    </location>
</feature>
<sequence>MAAILKNACFITLRGKVLIGVVDQVIQDIPTEIKCQKLCLNSQHDNNIICKSVIYYPKEEECIIASQNRNTMPDLFIDDDKAIYMENKCIDDDLLKVDLNNSLNENIIPLGMQQPVELPICHELLSAPDAYGGGMTESATSYDGTQSVPLTPAATPEFETFEPISSTEPYMTSTHFTPLIREKNIEWSGYGAPPEGTTVWFETTLTSVSTVDAKTIDSYGVETEKGVMADSSRKFNRILRDSGNNACFRFNLFFFNHCGLRYIRKIINDFNF</sequence>
<dbReference type="WBParaSite" id="ALUE_0002130101-mRNA-1">
    <property type="protein sequence ID" value="ALUE_0002130101-mRNA-1"/>
    <property type="gene ID" value="ALUE_0002130101"/>
</dbReference>
<dbReference type="CDD" id="cd01099">
    <property type="entry name" value="PAN_AP_HGF"/>
    <property type="match status" value="1"/>
</dbReference>